<dbReference type="SUPFAM" id="SSF52218">
    <property type="entry name" value="Flavoproteins"/>
    <property type="match status" value="1"/>
</dbReference>
<dbReference type="InterPro" id="IPR051796">
    <property type="entry name" value="ISF_SsuE-like"/>
</dbReference>
<protein>
    <submittedName>
        <fullName evidence="4">NADPH-dependent FMN reductase</fullName>
    </submittedName>
</protein>
<evidence type="ECO:0000313" key="4">
    <source>
        <dbReference type="EMBL" id="OMH40383.1"/>
    </source>
</evidence>
<evidence type="ECO:0000313" key="5">
    <source>
        <dbReference type="Proteomes" id="UP000187408"/>
    </source>
</evidence>
<dbReference type="Pfam" id="PF03358">
    <property type="entry name" value="FMN_red"/>
    <property type="match status" value="1"/>
</dbReference>
<proteinExistence type="predicted"/>
<dbReference type="Proteomes" id="UP000187408">
    <property type="component" value="Unassembled WGS sequence"/>
</dbReference>
<dbReference type="AlphaFoldDB" id="A0A1R1MKU4"/>
<gene>
    <name evidence="4" type="ORF">BLW93_05510</name>
</gene>
<sequence length="192" mass="20484">MKVLAINGSHRKGSTLELLKITLGEIDSSIEKEIISLSDFEIGYCKLCGACKKNGGTCVLKDGFQEIAAKMTEADVIVVGSPVYFGSITGKLKSLFDRSRALRVSWSLKNKFCGALAVGATIHGGQEHTIQAIHGWALIHGMLVFGDTSPTAHFGCAAVVSQKDGKFEFNKGGIETAKSLGRHVNEIAGMLK</sequence>
<reference evidence="4 5" key="1">
    <citation type="submission" date="2016-10" db="EMBL/GenBank/DDBJ databases">
        <title>Genome sequence of a sulfur-reducing bacterium Desulfurobacterium indicum K6013.</title>
        <authorList>
            <person name="Cao J."/>
            <person name="Shao Z."/>
            <person name="Alain K."/>
            <person name="Jebbar M."/>
        </authorList>
    </citation>
    <scope>NUCLEOTIDE SEQUENCE [LARGE SCALE GENOMIC DNA]</scope>
    <source>
        <strain evidence="4 5">K6013</strain>
    </source>
</reference>
<feature type="domain" description="NADPH-dependent FMN reductase-like" evidence="3">
    <location>
        <begin position="1"/>
        <end position="148"/>
    </location>
</feature>
<dbReference type="InterPro" id="IPR029039">
    <property type="entry name" value="Flavoprotein-like_sf"/>
</dbReference>
<keyword evidence="2" id="KW-0288">FMN</keyword>
<keyword evidence="1" id="KW-0285">Flavoprotein</keyword>
<dbReference type="PANTHER" id="PTHR43278:SF1">
    <property type="entry name" value="IRON-SULFUR FLAVOPROTEIN MJ1083"/>
    <property type="match status" value="1"/>
</dbReference>
<evidence type="ECO:0000256" key="1">
    <source>
        <dbReference type="ARBA" id="ARBA00022630"/>
    </source>
</evidence>
<evidence type="ECO:0000259" key="3">
    <source>
        <dbReference type="Pfam" id="PF03358"/>
    </source>
</evidence>
<dbReference type="RefSeq" id="WP_076713103.1">
    <property type="nucleotide sequence ID" value="NZ_MOEN01000018.1"/>
</dbReference>
<dbReference type="EMBL" id="MOEN01000018">
    <property type="protein sequence ID" value="OMH40383.1"/>
    <property type="molecule type" value="Genomic_DNA"/>
</dbReference>
<dbReference type="InterPro" id="IPR005025">
    <property type="entry name" value="FMN_Rdtase-like_dom"/>
</dbReference>
<dbReference type="PANTHER" id="PTHR43278">
    <property type="entry name" value="NAD(P)H-DEPENDENT FMN-CONTAINING OXIDOREDUCTASE YWQN-RELATED"/>
    <property type="match status" value="1"/>
</dbReference>
<dbReference type="Gene3D" id="3.40.50.360">
    <property type="match status" value="1"/>
</dbReference>
<comment type="caution">
    <text evidence="4">The sequence shown here is derived from an EMBL/GenBank/DDBJ whole genome shotgun (WGS) entry which is preliminary data.</text>
</comment>
<organism evidence="4 5">
    <name type="scientific">Desulfurobacterium indicum</name>
    <dbReference type="NCBI Taxonomy" id="1914305"/>
    <lineage>
        <taxon>Bacteria</taxon>
        <taxon>Pseudomonadati</taxon>
        <taxon>Aquificota</taxon>
        <taxon>Aquificia</taxon>
        <taxon>Desulfurobacteriales</taxon>
        <taxon>Desulfurobacteriaceae</taxon>
        <taxon>Desulfurobacterium</taxon>
    </lineage>
</organism>
<dbReference type="STRING" id="1914305.BLW93_05510"/>
<keyword evidence="5" id="KW-1185">Reference proteome</keyword>
<evidence type="ECO:0000256" key="2">
    <source>
        <dbReference type="ARBA" id="ARBA00022643"/>
    </source>
</evidence>
<name>A0A1R1MKU4_9BACT</name>
<dbReference type="OrthoDB" id="6398207at2"/>
<accession>A0A1R1MKU4</accession>
<dbReference type="GO" id="GO:0016491">
    <property type="term" value="F:oxidoreductase activity"/>
    <property type="evidence" value="ECO:0007669"/>
    <property type="project" value="InterPro"/>
</dbReference>